<evidence type="ECO:0000259" key="10">
    <source>
        <dbReference type="PROSITE" id="PS51352"/>
    </source>
</evidence>
<dbReference type="SUPFAM" id="SSF52833">
    <property type="entry name" value="Thioredoxin-like"/>
    <property type="match status" value="1"/>
</dbReference>
<keyword evidence="6" id="KW-0676">Redox-active center</keyword>
<comment type="subcellular location">
    <subcellularLocation>
        <location evidence="1 7">Periplasm</location>
    </subcellularLocation>
</comment>
<evidence type="ECO:0000256" key="5">
    <source>
        <dbReference type="ARBA" id="ARBA00023157"/>
    </source>
</evidence>
<dbReference type="InterPro" id="IPR013766">
    <property type="entry name" value="Thioredoxin_domain"/>
</dbReference>
<dbReference type="EMBL" id="CP022684">
    <property type="protein sequence ID" value="AUM12213.1"/>
    <property type="molecule type" value="Genomic_DNA"/>
</dbReference>
<feature type="chain" id="PRO_5014914478" description="Thiol:disulfide interchange protein" evidence="9">
    <location>
        <begin position="23"/>
        <end position="203"/>
    </location>
</feature>
<evidence type="ECO:0000256" key="3">
    <source>
        <dbReference type="ARBA" id="ARBA00022729"/>
    </source>
</evidence>
<dbReference type="InterPro" id="IPR001853">
    <property type="entry name" value="DSBA-like_thioredoxin_dom"/>
</dbReference>
<dbReference type="InterPro" id="IPR023205">
    <property type="entry name" value="DsbA/DsbL"/>
</dbReference>
<dbReference type="Proteomes" id="UP000235116">
    <property type="component" value="Chromosome"/>
</dbReference>
<dbReference type="GO" id="GO:0042597">
    <property type="term" value="C:periplasmic space"/>
    <property type="evidence" value="ECO:0007669"/>
    <property type="project" value="UniProtKB-SubCell"/>
</dbReference>
<dbReference type="PIRSF" id="PIRSF001488">
    <property type="entry name" value="Tdi_protein"/>
    <property type="match status" value="1"/>
</dbReference>
<evidence type="ECO:0000256" key="4">
    <source>
        <dbReference type="ARBA" id="ARBA00022764"/>
    </source>
</evidence>
<evidence type="ECO:0000256" key="6">
    <source>
        <dbReference type="ARBA" id="ARBA00023284"/>
    </source>
</evidence>
<proteinExistence type="inferred from homology"/>
<evidence type="ECO:0000256" key="1">
    <source>
        <dbReference type="ARBA" id="ARBA00004418"/>
    </source>
</evidence>
<dbReference type="InterPro" id="IPR036249">
    <property type="entry name" value="Thioredoxin-like_sf"/>
</dbReference>
<comment type="similarity">
    <text evidence="2">Belongs to the thioredoxin family. DsbA subfamily.</text>
</comment>
<dbReference type="CDD" id="cd03019">
    <property type="entry name" value="DsbA_DsbA"/>
    <property type="match status" value="1"/>
</dbReference>
<accession>A0A2K9LIX3</accession>
<keyword evidence="3 9" id="KW-0732">Signal</keyword>
<evidence type="ECO:0000256" key="2">
    <source>
        <dbReference type="ARBA" id="ARBA00005791"/>
    </source>
</evidence>
<keyword evidence="4 7" id="KW-0574">Periplasm</keyword>
<keyword evidence="12" id="KW-1185">Reference proteome</keyword>
<dbReference type="RefSeq" id="WP_101893549.1">
    <property type="nucleotide sequence ID" value="NZ_CP022684.1"/>
</dbReference>
<dbReference type="InterPro" id="IPR050824">
    <property type="entry name" value="Thiol_disulfide_DsbA"/>
</dbReference>
<evidence type="ECO:0000313" key="12">
    <source>
        <dbReference type="Proteomes" id="UP000235116"/>
    </source>
</evidence>
<evidence type="ECO:0000256" key="7">
    <source>
        <dbReference type="PIRNR" id="PIRNR001488"/>
    </source>
</evidence>
<organism evidence="11 12">
    <name type="scientific">Ketobacter alkanivorans</name>
    <dbReference type="NCBI Taxonomy" id="1917421"/>
    <lineage>
        <taxon>Bacteria</taxon>
        <taxon>Pseudomonadati</taxon>
        <taxon>Pseudomonadota</taxon>
        <taxon>Gammaproteobacteria</taxon>
        <taxon>Pseudomonadales</taxon>
        <taxon>Ketobacteraceae</taxon>
        <taxon>Ketobacter</taxon>
    </lineage>
</organism>
<dbReference type="OrthoDB" id="9784896at2"/>
<dbReference type="PANTHER" id="PTHR35891">
    <property type="entry name" value="THIOL:DISULFIDE INTERCHANGE PROTEIN DSBA"/>
    <property type="match status" value="1"/>
</dbReference>
<keyword evidence="5 7" id="KW-1015">Disulfide bond</keyword>
<dbReference type="GO" id="GO:0015036">
    <property type="term" value="F:disulfide oxidoreductase activity"/>
    <property type="evidence" value="ECO:0007669"/>
    <property type="project" value="UniProtKB-ARBA"/>
</dbReference>
<evidence type="ECO:0000313" key="11">
    <source>
        <dbReference type="EMBL" id="AUM12213.1"/>
    </source>
</evidence>
<gene>
    <name evidence="11" type="ORF">Kalk_07225</name>
</gene>
<dbReference type="Pfam" id="PF01323">
    <property type="entry name" value="DSBA"/>
    <property type="match status" value="1"/>
</dbReference>
<sequence>MKAMKQCCVVLLLALVSSSGWAFSLERYVEGVHYQKVEGGQPQPKTVVEFFSFGCPHCYELEPKVEAWVKSKPEAVSFSRVPATWNQKFAVLGKLYYVIEALGIEEKAVPAVFEYLHKQNKTITSREDAQTLLTGLGVTPEVFNKAWNDPQVETNANTAGRIFAANQIRGVPAVVVNGQYQTSVSMAGSPEDLFEVVNFLLSK</sequence>
<feature type="signal peptide" evidence="9">
    <location>
        <begin position="1"/>
        <end position="22"/>
    </location>
</feature>
<feature type="domain" description="Thioredoxin" evidence="10">
    <location>
        <begin position="14"/>
        <end position="202"/>
    </location>
</feature>
<reference evidence="12" key="1">
    <citation type="submission" date="2017-08" db="EMBL/GenBank/DDBJ databases">
        <title>Direct submision.</title>
        <authorList>
            <person name="Kim S.-J."/>
            <person name="Rhee S.-K."/>
        </authorList>
    </citation>
    <scope>NUCLEOTIDE SEQUENCE [LARGE SCALE GENOMIC DNA]</scope>
    <source>
        <strain evidence="12">GI5</strain>
    </source>
</reference>
<dbReference type="AlphaFoldDB" id="A0A2K9LIX3"/>
<dbReference type="InterPro" id="IPR017937">
    <property type="entry name" value="Thioredoxin_CS"/>
</dbReference>
<protein>
    <recommendedName>
        <fullName evidence="7">Thiol:disulfide interchange protein</fullName>
    </recommendedName>
</protein>
<name>A0A2K9LIX3_9GAMM</name>
<feature type="disulfide bond" description="Redox-active" evidence="8">
    <location>
        <begin position="55"/>
        <end position="58"/>
    </location>
</feature>
<dbReference type="KEGG" id="kak:Kalk_07225"/>
<dbReference type="PANTHER" id="PTHR35891:SF3">
    <property type="entry name" value="THIOL:DISULFIDE INTERCHANGE PROTEIN DSBL"/>
    <property type="match status" value="1"/>
</dbReference>
<dbReference type="PROSITE" id="PS00194">
    <property type="entry name" value="THIOREDOXIN_1"/>
    <property type="match status" value="1"/>
</dbReference>
<dbReference type="PROSITE" id="PS51352">
    <property type="entry name" value="THIOREDOXIN_2"/>
    <property type="match status" value="1"/>
</dbReference>
<evidence type="ECO:0000256" key="9">
    <source>
        <dbReference type="SAM" id="SignalP"/>
    </source>
</evidence>
<evidence type="ECO:0000256" key="8">
    <source>
        <dbReference type="PIRSR" id="PIRSR001488-1"/>
    </source>
</evidence>
<dbReference type="Gene3D" id="3.40.30.10">
    <property type="entry name" value="Glutaredoxin"/>
    <property type="match status" value="1"/>
</dbReference>